<dbReference type="InterPro" id="IPR004839">
    <property type="entry name" value="Aminotransferase_I/II_large"/>
</dbReference>
<protein>
    <recommendedName>
        <fullName evidence="2">cysteine-S-conjugate beta-lyase</fullName>
        <ecNumber evidence="2">4.4.1.13</ecNumber>
    </recommendedName>
</protein>
<gene>
    <name evidence="7" type="ORF">CSTERTH_00245</name>
</gene>
<dbReference type="EMBL" id="CP014672">
    <property type="protein sequence ID" value="ANW97573.1"/>
    <property type="molecule type" value="Genomic_DNA"/>
</dbReference>
<keyword evidence="4 7" id="KW-0456">Lyase</keyword>
<dbReference type="Pfam" id="PF00155">
    <property type="entry name" value="Aminotran_1_2"/>
    <property type="match status" value="1"/>
</dbReference>
<dbReference type="PANTHER" id="PTHR43525:SF1">
    <property type="entry name" value="PROTEIN MALY"/>
    <property type="match status" value="1"/>
</dbReference>
<dbReference type="OrthoDB" id="9802872at2"/>
<dbReference type="CDD" id="cd00609">
    <property type="entry name" value="AAT_like"/>
    <property type="match status" value="1"/>
</dbReference>
<evidence type="ECO:0000313" key="8">
    <source>
        <dbReference type="Proteomes" id="UP000092971"/>
    </source>
</evidence>
<dbReference type="InterPro" id="IPR051798">
    <property type="entry name" value="Class-II_PLP-Dep_Aminotrans"/>
</dbReference>
<dbReference type="Gene3D" id="3.90.1150.10">
    <property type="entry name" value="Aspartate Aminotransferase, domain 1"/>
    <property type="match status" value="1"/>
</dbReference>
<feature type="domain" description="Aminotransferase class I/classII large" evidence="6">
    <location>
        <begin position="26"/>
        <end position="379"/>
    </location>
</feature>
<evidence type="ECO:0000256" key="1">
    <source>
        <dbReference type="ARBA" id="ARBA00001933"/>
    </source>
</evidence>
<evidence type="ECO:0000256" key="5">
    <source>
        <dbReference type="ARBA" id="ARBA00037974"/>
    </source>
</evidence>
<comment type="similarity">
    <text evidence="5">Belongs to the class-II pyridoxal-phosphate-dependent aminotransferase family. MalY/PatB cystathionine beta-lyase subfamily.</text>
</comment>
<dbReference type="AlphaFoldDB" id="A0A1B1Y9X6"/>
<comment type="cofactor">
    <cofactor evidence="1">
        <name>pyridoxal 5'-phosphate</name>
        <dbReference type="ChEBI" id="CHEBI:597326"/>
    </cofactor>
</comment>
<evidence type="ECO:0000256" key="3">
    <source>
        <dbReference type="ARBA" id="ARBA00022898"/>
    </source>
</evidence>
<dbReference type="Gene3D" id="3.40.640.10">
    <property type="entry name" value="Type I PLP-dependent aspartate aminotransferase-like (Major domain)"/>
    <property type="match status" value="1"/>
</dbReference>
<organism evidence="7 8">
    <name type="scientific">Thermoclostridium stercorarium subsp. thermolacticum DSM 2910</name>
    <dbReference type="NCBI Taxonomy" id="1121336"/>
    <lineage>
        <taxon>Bacteria</taxon>
        <taxon>Bacillati</taxon>
        <taxon>Bacillota</taxon>
        <taxon>Clostridia</taxon>
        <taxon>Eubacteriales</taxon>
        <taxon>Oscillospiraceae</taxon>
        <taxon>Thermoclostridium</taxon>
    </lineage>
</organism>
<dbReference type="SUPFAM" id="SSF53383">
    <property type="entry name" value="PLP-dependent transferases"/>
    <property type="match status" value="1"/>
</dbReference>
<evidence type="ECO:0000313" key="7">
    <source>
        <dbReference type="EMBL" id="ANW97573.1"/>
    </source>
</evidence>
<evidence type="ECO:0000256" key="4">
    <source>
        <dbReference type="ARBA" id="ARBA00023239"/>
    </source>
</evidence>
<dbReference type="PANTHER" id="PTHR43525">
    <property type="entry name" value="PROTEIN MALY"/>
    <property type="match status" value="1"/>
</dbReference>
<sequence>MRNFDFETLADAQDVDLGTDYNPDLIVLSGAQLHLKTAPCVIEALIKRAASGLYGWTASDRPAYINAVKNWMKEVRAYEIKKEWIVPSYGTLKAISTSIRAFTDENDGIIVQPPVYVLYSRVITNARRRIVYNPLIYRNGYYEMDFENLEYLMARPENKMMILCNPHNPIMDIWEEEELKTVARLAKKYNVLVVADEIYAEHVFYGNRVTPYSTIPEAADNCIVCTSIGKSFNFTGTSHSNIIIPNEEIRKKYVTQRDAEHYGSLDPFMYTAVVAAYSREGKEWIDALINFVTENIEKVKDFFSRYLPDVTICRHRAGTLLWADFNKLGLTEEQLHDFLTNDAGILMDRGSQYGPGGEGFCRFQVGIPRSELETALERLLEAGKRRGIIK</sequence>
<proteinExistence type="inferred from homology"/>
<dbReference type="RefSeq" id="WP_015357781.1">
    <property type="nucleotide sequence ID" value="NZ_CP014672.1"/>
</dbReference>
<dbReference type="EC" id="4.4.1.13" evidence="2"/>
<evidence type="ECO:0000259" key="6">
    <source>
        <dbReference type="Pfam" id="PF00155"/>
    </source>
</evidence>
<accession>A0A1B1Y9X6</accession>
<name>A0A1B1Y9X6_THEST</name>
<dbReference type="GO" id="GO:0047804">
    <property type="term" value="F:cysteine-S-conjugate beta-lyase activity"/>
    <property type="evidence" value="ECO:0007669"/>
    <property type="project" value="UniProtKB-EC"/>
</dbReference>
<dbReference type="InterPro" id="IPR015424">
    <property type="entry name" value="PyrdxlP-dep_Trfase"/>
</dbReference>
<dbReference type="InterPro" id="IPR015422">
    <property type="entry name" value="PyrdxlP-dep_Trfase_small"/>
</dbReference>
<dbReference type="InterPro" id="IPR015421">
    <property type="entry name" value="PyrdxlP-dep_Trfase_major"/>
</dbReference>
<keyword evidence="3" id="KW-0663">Pyridoxal phosphate</keyword>
<dbReference type="Proteomes" id="UP000092971">
    <property type="component" value="Chromosome"/>
</dbReference>
<evidence type="ECO:0000256" key="2">
    <source>
        <dbReference type="ARBA" id="ARBA00012224"/>
    </source>
</evidence>
<reference evidence="7 8" key="1">
    <citation type="submission" date="2016-02" db="EMBL/GenBank/DDBJ databases">
        <title>Comparison of Clostridium stercorarium subspecies using comparative genomics and transcriptomics.</title>
        <authorList>
            <person name="Schellenberg J."/>
            <person name="Thallinger G."/>
            <person name="Levin D.B."/>
            <person name="Zhang X."/>
            <person name="Alvare G."/>
            <person name="Fristensky B."/>
            <person name="Sparling R."/>
        </authorList>
    </citation>
    <scope>NUCLEOTIDE SEQUENCE [LARGE SCALE GENOMIC DNA]</scope>
    <source>
        <strain evidence="7 8">DSM 2910</strain>
    </source>
</reference>
<dbReference type="GO" id="GO:0030170">
    <property type="term" value="F:pyridoxal phosphate binding"/>
    <property type="evidence" value="ECO:0007669"/>
    <property type="project" value="InterPro"/>
</dbReference>